<feature type="binding site" evidence="10">
    <location>
        <begin position="115"/>
        <end position="116"/>
    </location>
    <ligand>
        <name>ATP</name>
        <dbReference type="ChEBI" id="CHEBI:30616"/>
    </ligand>
</feature>
<evidence type="ECO:0000313" key="13">
    <source>
        <dbReference type="Proteomes" id="UP000001357"/>
    </source>
</evidence>
<dbReference type="GO" id="GO:0042292">
    <property type="term" value="F:URM1 activating enzyme activity"/>
    <property type="evidence" value="ECO:0000318"/>
    <property type="project" value="GO_Central"/>
</dbReference>
<dbReference type="PANTHER" id="PTHR10953:SF102">
    <property type="entry name" value="ADENYLYLTRANSFERASE AND SULFURTRANSFERASE MOCS3"/>
    <property type="match status" value="1"/>
</dbReference>
<dbReference type="KEGG" id="mbr:MONBRDRAFT_21348"/>
<feature type="binding site" evidence="10">
    <location>
        <position position="156"/>
    </location>
    <ligand>
        <name>Zn(2+)</name>
        <dbReference type="ChEBI" id="CHEBI:29105"/>
    </ligand>
</feature>
<dbReference type="RefSeq" id="XP_001744490.1">
    <property type="nucleotide sequence ID" value="XM_001744438.1"/>
</dbReference>
<evidence type="ECO:0000256" key="6">
    <source>
        <dbReference type="ARBA" id="ARBA00022741"/>
    </source>
</evidence>
<keyword evidence="8 10" id="KW-0067">ATP-binding</keyword>
<dbReference type="InParanoid" id="A9UVR8"/>
<evidence type="ECO:0000256" key="1">
    <source>
        <dbReference type="ARBA" id="ARBA00004514"/>
    </source>
</evidence>
<comment type="pathway">
    <text evidence="10">tRNA modification; 5-methoxycarbonylmethyl-2-thiouridine-tRNA biosynthesis.</text>
</comment>
<proteinExistence type="inferred from homology"/>
<evidence type="ECO:0000256" key="3">
    <source>
        <dbReference type="ARBA" id="ARBA00022679"/>
    </source>
</evidence>
<dbReference type="Gene3D" id="3.40.50.720">
    <property type="entry name" value="NAD(P)-binding Rossmann-like Domain"/>
    <property type="match status" value="1"/>
</dbReference>
<feature type="binding site" evidence="10">
    <location>
        <position position="159"/>
    </location>
    <ligand>
        <name>Zn(2+)</name>
        <dbReference type="ChEBI" id="CHEBI:29105"/>
    </ligand>
</feature>
<accession>A9UVR8</accession>
<dbReference type="Pfam" id="PF00581">
    <property type="entry name" value="Rhodanese"/>
    <property type="match status" value="1"/>
</dbReference>
<evidence type="ECO:0000313" key="12">
    <source>
        <dbReference type="EMBL" id="EDQ90439.1"/>
    </source>
</evidence>
<keyword evidence="4 10" id="KW-0819">tRNA processing</keyword>
<comment type="function">
    <text evidence="10">Plays a central role in 2-thiolation of mcm(5)S(2)U at tRNA wobble positions of cytosolic tRNA(Lys), tRNA(Glu) and tRNA(Gln). Acts by mediating the C-terminal thiocarboxylation of the sulfur carrier URM1. Its N-terminus first activates URM1 as acyl-adenylate (-COAMP), then the persulfide sulfur on the catalytic cysteine is transferred to URM1 to form thiocarboxylation (-COSH) of its C-terminus. The reaction probably involves hydrogen sulfide that is generated from the persulfide intermediate and that acts as nucleophile towards URM1. Subsequently, a transient disulfide bond is formed. Does not use thiosulfate as sulfur donor; NFS1 probably acting as a sulfur donor for thiocarboxylation reactions.</text>
</comment>
<dbReference type="HAMAP" id="MF_03049">
    <property type="entry name" value="MOCS3_Uba4"/>
    <property type="match status" value="1"/>
</dbReference>
<feature type="active site" description="Cysteine persulfide intermediate; for sulfurtransferase activity" evidence="10">
    <location>
        <position position="341"/>
    </location>
</feature>
<dbReference type="InterPro" id="IPR036873">
    <property type="entry name" value="Rhodanese-like_dom_sf"/>
</dbReference>
<gene>
    <name evidence="12" type="ORF">MONBRDRAFT_21348</name>
</gene>
<feature type="binding site" evidence="10">
    <location>
        <position position="230"/>
    </location>
    <ligand>
        <name>Zn(2+)</name>
        <dbReference type="ChEBI" id="CHEBI:29105"/>
    </ligand>
</feature>
<feature type="binding site" evidence="10">
    <location>
        <position position="47"/>
    </location>
    <ligand>
        <name>ATP</name>
        <dbReference type="ChEBI" id="CHEBI:30616"/>
    </ligand>
</feature>
<dbReference type="GO" id="GO:0002143">
    <property type="term" value="P:tRNA wobble position uridine thiolation"/>
    <property type="evidence" value="ECO:0000318"/>
    <property type="project" value="GO_Central"/>
</dbReference>
<feature type="binding site" evidence="10">
    <location>
        <begin position="54"/>
        <end position="58"/>
    </location>
    <ligand>
        <name>ATP</name>
        <dbReference type="ChEBI" id="CHEBI:30616"/>
    </ligand>
</feature>
<feature type="binding site" evidence="10">
    <location>
        <position position="233"/>
    </location>
    <ligand>
        <name>Zn(2+)</name>
        <dbReference type="ChEBI" id="CHEBI:29105"/>
    </ligand>
</feature>
<comment type="cofactor">
    <cofactor evidence="10">
        <name>Zn(2+)</name>
        <dbReference type="ChEBI" id="CHEBI:29105"/>
    </cofactor>
    <text evidence="10">Binds 1 zinc ion per subunit.</text>
</comment>
<keyword evidence="9 10" id="KW-0511">Multifunctional enzyme</keyword>
<dbReference type="PROSITE" id="PS51257">
    <property type="entry name" value="PROKAR_LIPOPROTEIN"/>
    <property type="match status" value="1"/>
</dbReference>
<comment type="similarity">
    <text evidence="10">In the N-terminal section; belongs to the HesA/MoeB/ThiF family. UBA4 subfamily.</text>
</comment>
<dbReference type="SUPFAM" id="SSF69572">
    <property type="entry name" value="Activating enzymes of the ubiquitin-like proteins"/>
    <property type="match status" value="1"/>
</dbReference>
<dbReference type="STRING" id="81824.A9UVR8"/>
<evidence type="ECO:0000256" key="5">
    <source>
        <dbReference type="ARBA" id="ARBA00022723"/>
    </source>
</evidence>
<dbReference type="InterPro" id="IPR035985">
    <property type="entry name" value="Ubiquitin-activating_enz"/>
</dbReference>
<dbReference type="PANTHER" id="PTHR10953">
    <property type="entry name" value="UBIQUITIN-ACTIVATING ENZYME E1"/>
    <property type="match status" value="1"/>
</dbReference>
<feature type="domain" description="Rhodanese" evidence="11">
    <location>
        <begin position="287"/>
        <end position="383"/>
    </location>
</feature>
<evidence type="ECO:0000256" key="8">
    <source>
        <dbReference type="ARBA" id="ARBA00022840"/>
    </source>
</evidence>
<keyword evidence="6 10" id="KW-0547">Nucleotide-binding</keyword>
<dbReference type="Pfam" id="PF00899">
    <property type="entry name" value="ThiF"/>
    <property type="match status" value="1"/>
</dbReference>
<organism evidence="12 13">
    <name type="scientific">Monosiga brevicollis</name>
    <name type="common">Choanoflagellate</name>
    <dbReference type="NCBI Taxonomy" id="81824"/>
    <lineage>
        <taxon>Eukaryota</taxon>
        <taxon>Choanoflagellata</taxon>
        <taxon>Craspedida</taxon>
        <taxon>Salpingoecidae</taxon>
        <taxon>Monosiga</taxon>
    </lineage>
</organism>
<evidence type="ECO:0000256" key="10">
    <source>
        <dbReference type="HAMAP-Rule" id="MF_03049"/>
    </source>
</evidence>
<dbReference type="FunFam" id="3.40.50.720:FF:000033">
    <property type="entry name" value="Adenylyltransferase and sulfurtransferase MOCS3"/>
    <property type="match status" value="1"/>
</dbReference>
<feature type="binding site" evidence="10">
    <location>
        <position position="26"/>
    </location>
    <ligand>
        <name>ATP</name>
        <dbReference type="ChEBI" id="CHEBI:30616"/>
    </ligand>
</feature>
<dbReference type="GO" id="GO:0046872">
    <property type="term" value="F:metal ion binding"/>
    <property type="evidence" value="ECO:0007669"/>
    <property type="project" value="UniProtKB-KW"/>
</dbReference>
<reference evidence="12 13" key="1">
    <citation type="journal article" date="2008" name="Nature">
        <title>The genome of the choanoflagellate Monosiga brevicollis and the origin of metazoans.</title>
        <authorList>
            <consortium name="JGI Sequencing"/>
            <person name="King N."/>
            <person name="Westbrook M.J."/>
            <person name="Young S.L."/>
            <person name="Kuo A."/>
            <person name="Abedin M."/>
            <person name="Chapman J."/>
            <person name="Fairclough S."/>
            <person name="Hellsten U."/>
            <person name="Isogai Y."/>
            <person name="Letunic I."/>
            <person name="Marr M."/>
            <person name="Pincus D."/>
            <person name="Putnam N."/>
            <person name="Rokas A."/>
            <person name="Wright K.J."/>
            <person name="Zuzow R."/>
            <person name="Dirks W."/>
            <person name="Good M."/>
            <person name="Goodstein D."/>
            <person name="Lemons D."/>
            <person name="Li W."/>
            <person name="Lyons J.B."/>
            <person name="Morris A."/>
            <person name="Nichols S."/>
            <person name="Richter D.J."/>
            <person name="Salamov A."/>
            <person name="Bork P."/>
            <person name="Lim W.A."/>
            <person name="Manning G."/>
            <person name="Miller W.T."/>
            <person name="McGinnis W."/>
            <person name="Shapiro H."/>
            <person name="Tjian R."/>
            <person name="Grigoriev I.V."/>
            <person name="Rokhsar D."/>
        </authorList>
    </citation>
    <scope>NUCLEOTIDE SEQUENCE [LARGE SCALE GENOMIC DNA]</scope>
    <source>
        <strain evidence="13">MX1 / ATCC 50154</strain>
    </source>
</reference>
<dbReference type="Proteomes" id="UP000001357">
    <property type="component" value="Unassembled WGS sequence"/>
</dbReference>
<dbReference type="GO" id="GO:0070566">
    <property type="term" value="F:adenylyltransferase activity"/>
    <property type="evidence" value="ECO:0007669"/>
    <property type="project" value="InterPro"/>
</dbReference>
<dbReference type="InterPro" id="IPR045886">
    <property type="entry name" value="ThiF/MoeB/HesA"/>
</dbReference>
<keyword evidence="7 10" id="KW-0862">Zinc</keyword>
<dbReference type="SMART" id="SM00450">
    <property type="entry name" value="RHOD"/>
    <property type="match status" value="1"/>
</dbReference>
<dbReference type="GO" id="GO:0005829">
    <property type="term" value="C:cytosol"/>
    <property type="evidence" value="ECO:0007669"/>
    <property type="project" value="UniProtKB-SubCell"/>
</dbReference>
<dbReference type="GO" id="GO:0005524">
    <property type="term" value="F:ATP binding"/>
    <property type="evidence" value="ECO:0007669"/>
    <property type="project" value="UniProtKB-KW"/>
</dbReference>
<dbReference type="AlphaFoldDB" id="A9UVR8"/>
<dbReference type="GO" id="GO:0016779">
    <property type="term" value="F:nucleotidyltransferase activity"/>
    <property type="evidence" value="ECO:0000318"/>
    <property type="project" value="GO_Central"/>
</dbReference>
<dbReference type="FunCoup" id="A9UVR8">
    <property type="interactions" value="675"/>
</dbReference>
<evidence type="ECO:0000256" key="9">
    <source>
        <dbReference type="ARBA" id="ARBA00023268"/>
    </source>
</evidence>
<dbReference type="EMBL" id="CH991547">
    <property type="protein sequence ID" value="EDQ90439.1"/>
    <property type="molecule type" value="Genomic_DNA"/>
</dbReference>
<keyword evidence="3 10" id="KW-0808">Transferase</keyword>
<dbReference type="GO" id="GO:0005737">
    <property type="term" value="C:cytoplasm"/>
    <property type="evidence" value="ECO:0000318"/>
    <property type="project" value="GO_Central"/>
</dbReference>
<evidence type="ECO:0000259" key="11">
    <source>
        <dbReference type="PROSITE" id="PS50206"/>
    </source>
</evidence>
<evidence type="ECO:0000256" key="7">
    <source>
        <dbReference type="ARBA" id="ARBA00022833"/>
    </source>
</evidence>
<keyword evidence="13" id="KW-1185">Reference proteome</keyword>
<dbReference type="eggNOG" id="KOG2017">
    <property type="taxonomic scope" value="Eukaryota"/>
</dbReference>
<dbReference type="InterPro" id="IPR001763">
    <property type="entry name" value="Rhodanese-like_dom"/>
</dbReference>
<dbReference type="GeneID" id="5889955"/>
<dbReference type="CDD" id="cd00757">
    <property type="entry name" value="ThiF_MoeB_HesA_family"/>
    <property type="match status" value="1"/>
</dbReference>
<dbReference type="UniPathway" id="UPA00988"/>
<dbReference type="OMA" id="IPDVGMD"/>
<keyword evidence="2 10" id="KW-0963">Cytoplasm</keyword>
<dbReference type="GO" id="GO:0004792">
    <property type="term" value="F:thiosulfate-cyanide sulfurtransferase activity"/>
    <property type="evidence" value="ECO:0000318"/>
    <property type="project" value="GO_Central"/>
</dbReference>
<feature type="active site" description="Glycyl thioester intermediate; for adenylyltransferase activity" evidence="10">
    <location>
        <position position="173"/>
    </location>
</feature>
<dbReference type="InterPro" id="IPR000594">
    <property type="entry name" value="ThiF_NAD_FAD-bd"/>
</dbReference>
<comment type="subcellular location">
    <subcellularLocation>
        <location evidence="1">Cytoplasm</location>
        <location evidence="1">Cytosol</location>
    </subcellularLocation>
</comment>
<dbReference type="EC" id="2.8.1.-" evidence="10"/>
<evidence type="ECO:0000256" key="2">
    <source>
        <dbReference type="ARBA" id="ARBA00022490"/>
    </source>
</evidence>
<dbReference type="InterPro" id="IPR028885">
    <property type="entry name" value="MOCS3/Uba4"/>
</dbReference>
<dbReference type="GO" id="GO:0032447">
    <property type="term" value="P:protein urmylation"/>
    <property type="evidence" value="ECO:0000318"/>
    <property type="project" value="GO_Central"/>
</dbReference>
<dbReference type="PROSITE" id="PS50206">
    <property type="entry name" value="RHODANESE_3"/>
    <property type="match status" value="1"/>
</dbReference>
<sequence>MIMRELGRGGQERLKAARVLIVGCGGLGCPSAMYLAGAGVGTLGLVDDDEVDVSNLHRQTLHTEARQGMPKCESIRLALMALNHHVDIQTHPSRLTPANALELVRQYDVVLDASDNAPTRYLINDACVIAGRPLVSGSALRWEGQLIVYNHKGGPCYRCLFPKPPPAHTVTNCSDGGVLGPIPGLIGCLQALEAMKVILGCPVLNEHLLLVDGYADQFRRVKMRARNTACAICGDQARDQQVGLLEDYEAFCHMSACDATQDLQLIAAEQRIDAHELDRLLRVDTAGGSPPLLVDVRSEVEFGMCSIGGSCNLPLQQLERAPDKLTQLLTQESAQRVVFICRRGNDSQRAVQRAGQIVPSSIPVCDLQGGLHAWARLVAPDFPVY</sequence>
<name>A9UVR8_MONBE</name>
<dbReference type="EC" id="2.7.7.-" evidence="10"/>
<evidence type="ECO:0000256" key="4">
    <source>
        <dbReference type="ARBA" id="ARBA00022694"/>
    </source>
</evidence>
<protein>
    <recommendedName>
        <fullName evidence="10">Adenylyltransferase and sulfurtransferase MOCS3 homolog</fullName>
    </recommendedName>
    <alternativeName>
        <fullName evidence="10">UBA4 homolog</fullName>
    </alternativeName>
    <alternativeName>
        <fullName evidence="10">Ubiquitin-like protein activator 4 homolog</fullName>
    </alternativeName>
    <domain>
        <recommendedName>
            <fullName evidence="10">Adenylyltransferase</fullName>
            <ecNumber evidence="10">2.7.7.-</ecNumber>
        </recommendedName>
    </domain>
    <domain>
        <recommendedName>
            <fullName evidence="10">Sulfurtransferase</fullName>
            <ecNumber evidence="10">2.8.1.-</ecNumber>
        </recommendedName>
    </domain>
</protein>
<feature type="binding site" evidence="10">
    <location>
        <position position="71"/>
    </location>
    <ligand>
        <name>ATP</name>
        <dbReference type="ChEBI" id="CHEBI:30616"/>
    </ligand>
</feature>
<keyword evidence="5 10" id="KW-0479">Metal-binding</keyword>
<dbReference type="Gene3D" id="3.40.250.10">
    <property type="entry name" value="Rhodanese-like domain"/>
    <property type="match status" value="1"/>
</dbReference>